<dbReference type="PANTHER" id="PTHR45865">
    <property type="entry name" value="E3 UBIQUITIN-PROTEIN LIGASE SHPRH FAMILY MEMBER"/>
    <property type="match status" value="1"/>
</dbReference>
<dbReference type="EnsemblProtists" id="EKX47400">
    <property type="protein sequence ID" value="EKX47400"/>
    <property type="gene ID" value="GUITHDRAFT_137571"/>
</dbReference>
<accession>L1JH29</accession>
<feature type="compositionally biased region" description="Basic and acidic residues" evidence="1">
    <location>
        <begin position="462"/>
        <end position="478"/>
    </location>
</feature>
<feature type="signal peptide" evidence="2">
    <location>
        <begin position="1"/>
        <end position="25"/>
    </location>
</feature>
<evidence type="ECO:0000256" key="1">
    <source>
        <dbReference type="SAM" id="MobiDB-lite"/>
    </source>
</evidence>
<feature type="compositionally biased region" description="Basic and acidic residues" evidence="1">
    <location>
        <begin position="436"/>
        <end position="446"/>
    </location>
</feature>
<name>L1JH29_GUITC</name>
<sequence length="569" mass="62843">MLDCLMCSKTLHVLILLLLCPTLQSGSERATSSATDMLLRFTRLRGCVLTCRGGSDWDTSEDSRESIHGDRGWKVSRLMEMGANREQAELLSWSPATDAAPASGLSTKIHKGTWRTLSGMPDSPPAASEPARRWIINNLEEEEEEGDGGGARPTSIMQNYNIERGRRTRATCEACSRFESLVKSFRGKPFRNVGRKKRVEKNFQLPIMTHIASMNATCVFIKKIRNLRSNCQFTLSPVGDLCRISDGSLIVGFVEGNAARVICQLIACHEHTRYYQAKMLTHERIQDDQHPQAPAQEEDGEDEETTDAWTCEVRIAGHSSVRSRSLKILRQSTVSFSTLPPLQVPSGPSGTSVVINRTSAALLNSQEALESVIDDLENVTSSVDVSLVDMAALHALGVRSSLYDHQLRGVNWMLSRECRQGEGGDEGNNSSMEGSAAREEGDREGECPEGMLNGNDGGDGGECGRRSDEEEGKANKETWRKLLRDDVEDGKSKHNRKEVISSNNHSKIDELVHSALWKKITEDDGTCYYDSVIANIRRPSRPHPVYGGILADDMGLGEYLVKSRCLVAT</sequence>
<dbReference type="PANTHER" id="PTHR45865:SF1">
    <property type="entry name" value="E3 UBIQUITIN-PROTEIN LIGASE SHPRH"/>
    <property type="match status" value="1"/>
</dbReference>
<dbReference type="KEGG" id="gtt:GUITHDRAFT_137571"/>
<proteinExistence type="predicted"/>
<keyword evidence="2" id="KW-0732">Signal</keyword>
<evidence type="ECO:0000313" key="3">
    <source>
        <dbReference type="EMBL" id="EKX47400.1"/>
    </source>
</evidence>
<organism evidence="3">
    <name type="scientific">Guillardia theta (strain CCMP2712)</name>
    <name type="common">Cryptophyte</name>
    <dbReference type="NCBI Taxonomy" id="905079"/>
    <lineage>
        <taxon>Eukaryota</taxon>
        <taxon>Cryptophyceae</taxon>
        <taxon>Pyrenomonadales</taxon>
        <taxon>Geminigeraceae</taxon>
        <taxon>Guillardia</taxon>
    </lineage>
</organism>
<evidence type="ECO:0000313" key="4">
    <source>
        <dbReference type="EnsemblProtists" id="EKX47400"/>
    </source>
</evidence>
<reference evidence="4" key="3">
    <citation type="submission" date="2015-06" db="UniProtKB">
        <authorList>
            <consortium name="EnsemblProtists"/>
        </authorList>
    </citation>
    <scope>IDENTIFICATION</scope>
</reference>
<feature type="compositionally biased region" description="Acidic residues" evidence="1">
    <location>
        <begin position="296"/>
        <end position="306"/>
    </location>
</feature>
<feature type="region of interest" description="Disordered" evidence="1">
    <location>
        <begin position="420"/>
        <end position="478"/>
    </location>
</feature>
<protein>
    <submittedName>
        <fullName evidence="3 4">Uncharacterized protein</fullName>
    </submittedName>
</protein>
<dbReference type="RefSeq" id="XP_005834380.1">
    <property type="nucleotide sequence ID" value="XM_005834323.1"/>
</dbReference>
<dbReference type="AlphaFoldDB" id="L1JH29"/>
<feature type="region of interest" description="Disordered" evidence="1">
    <location>
        <begin position="285"/>
        <end position="306"/>
    </location>
</feature>
<gene>
    <name evidence="3" type="ORF">GUITHDRAFT_137571</name>
</gene>
<reference evidence="5" key="2">
    <citation type="submission" date="2012-11" db="EMBL/GenBank/DDBJ databases">
        <authorList>
            <person name="Kuo A."/>
            <person name="Curtis B.A."/>
            <person name="Tanifuji G."/>
            <person name="Burki F."/>
            <person name="Gruber A."/>
            <person name="Irimia M."/>
            <person name="Maruyama S."/>
            <person name="Arias M.C."/>
            <person name="Ball S.G."/>
            <person name="Gile G.H."/>
            <person name="Hirakawa Y."/>
            <person name="Hopkins J.F."/>
            <person name="Rensing S.A."/>
            <person name="Schmutz J."/>
            <person name="Symeonidi A."/>
            <person name="Elias M."/>
            <person name="Eveleigh R.J."/>
            <person name="Herman E.K."/>
            <person name="Klute M.J."/>
            <person name="Nakayama T."/>
            <person name="Obornik M."/>
            <person name="Reyes-Prieto A."/>
            <person name="Armbrust E.V."/>
            <person name="Aves S.J."/>
            <person name="Beiko R.G."/>
            <person name="Coutinho P."/>
            <person name="Dacks J.B."/>
            <person name="Durnford D.G."/>
            <person name="Fast N.M."/>
            <person name="Green B.R."/>
            <person name="Grisdale C."/>
            <person name="Hempe F."/>
            <person name="Henrissat B."/>
            <person name="Hoppner M.P."/>
            <person name="Ishida K.-I."/>
            <person name="Kim E."/>
            <person name="Koreny L."/>
            <person name="Kroth P.G."/>
            <person name="Liu Y."/>
            <person name="Malik S.-B."/>
            <person name="Maier U.G."/>
            <person name="McRose D."/>
            <person name="Mock T."/>
            <person name="Neilson J.A."/>
            <person name="Onodera N.T."/>
            <person name="Poole A.M."/>
            <person name="Pritham E.J."/>
            <person name="Richards T.A."/>
            <person name="Rocap G."/>
            <person name="Roy S.W."/>
            <person name="Sarai C."/>
            <person name="Schaack S."/>
            <person name="Shirato S."/>
            <person name="Slamovits C.H."/>
            <person name="Spencer D.F."/>
            <person name="Suzuki S."/>
            <person name="Worden A.Z."/>
            <person name="Zauner S."/>
            <person name="Barry K."/>
            <person name="Bell C."/>
            <person name="Bharti A.K."/>
            <person name="Crow J.A."/>
            <person name="Grimwood J."/>
            <person name="Kramer R."/>
            <person name="Lindquist E."/>
            <person name="Lucas S."/>
            <person name="Salamov A."/>
            <person name="McFadden G.I."/>
            <person name="Lane C.E."/>
            <person name="Keeling P.J."/>
            <person name="Gray M.W."/>
            <person name="Grigoriev I.V."/>
            <person name="Archibald J.M."/>
        </authorList>
    </citation>
    <scope>NUCLEOTIDE SEQUENCE</scope>
    <source>
        <strain evidence="5">CCMP2712</strain>
    </source>
</reference>
<evidence type="ECO:0000256" key="2">
    <source>
        <dbReference type="SAM" id="SignalP"/>
    </source>
</evidence>
<dbReference type="EMBL" id="JH992990">
    <property type="protein sequence ID" value="EKX47400.1"/>
    <property type="molecule type" value="Genomic_DNA"/>
</dbReference>
<feature type="chain" id="PRO_5008771328" evidence="2">
    <location>
        <begin position="26"/>
        <end position="569"/>
    </location>
</feature>
<dbReference type="GeneID" id="17303986"/>
<dbReference type="HOGENOM" id="CLU_479375_0_0_1"/>
<dbReference type="InterPro" id="IPR052583">
    <property type="entry name" value="ATP-helicase/E3_Ub-Ligase"/>
</dbReference>
<evidence type="ECO:0000313" key="5">
    <source>
        <dbReference type="Proteomes" id="UP000011087"/>
    </source>
</evidence>
<reference evidence="3 5" key="1">
    <citation type="journal article" date="2012" name="Nature">
        <title>Algal genomes reveal evolutionary mosaicism and the fate of nucleomorphs.</title>
        <authorList>
            <consortium name="DOE Joint Genome Institute"/>
            <person name="Curtis B.A."/>
            <person name="Tanifuji G."/>
            <person name="Burki F."/>
            <person name="Gruber A."/>
            <person name="Irimia M."/>
            <person name="Maruyama S."/>
            <person name="Arias M.C."/>
            <person name="Ball S.G."/>
            <person name="Gile G.H."/>
            <person name="Hirakawa Y."/>
            <person name="Hopkins J.F."/>
            <person name="Kuo A."/>
            <person name="Rensing S.A."/>
            <person name="Schmutz J."/>
            <person name="Symeonidi A."/>
            <person name="Elias M."/>
            <person name="Eveleigh R.J."/>
            <person name="Herman E.K."/>
            <person name="Klute M.J."/>
            <person name="Nakayama T."/>
            <person name="Obornik M."/>
            <person name="Reyes-Prieto A."/>
            <person name="Armbrust E.V."/>
            <person name="Aves S.J."/>
            <person name="Beiko R.G."/>
            <person name="Coutinho P."/>
            <person name="Dacks J.B."/>
            <person name="Durnford D.G."/>
            <person name="Fast N.M."/>
            <person name="Green B.R."/>
            <person name="Grisdale C.J."/>
            <person name="Hempel F."/>
            <person name="Henrissat B."/>
            <person name="Hoppner M.P."/>
            <person name="Ishida K."/>
            <person name="Kim E."/>
            <person name="Koreny L."/>
            <person name="Kroth P.G."/>
            <person name="Liu Y."/>
            <person name="Malik S.B."/>
            <person name="Maier U.G."/>
            <person name="McRose D."/>
            <person name="Mock T."/>
            <person name="Neilson J.A."/>
            <person name="Onodera N.T."/>
            <person name="Poole A.M."/>
            <person name="Pritham E.J."/>
            <person name="Richards T.A."/>
            <person name="Rocap G."/>
            <person name="Roy S.W."/>
            <person name="Sarai C."/>
            <person name="Schaack S."/>
            <person name="Shirato S."/>
            <person name="Slamovits C.H."/>
            <person name="Spencer D.F."/>
            <person name="Suzuki S."/>
            <person name="Worden A.Z."/>
            <person name="Zauner S."/>
            <person name="Barry K."/>
            <person name="Bell C."/>
            <person name="Bharti A.K."/>
            <person name="Crow J.A."/>
            <person name="Grimwood J."/>
            <person name="Kramer R."/>
            <person name="Lindquist E."/>
            <person name="Lucas S."/>
            <person name="Salamov A."/>
            <person name="McFadden G.I."/>
            <person name="Lane C.E."/>
            <person name="Keeling P.J."/>
            <person name="Gray M.W."/>
            <person name="Grigoriev I.V."/>
            <person name="Archibald J.M."/>
        </authorList>
    </citation>
    <scope>NUCLEOTIDE SEQUENCE</scope>
    <source>
        <strain evidence="3 5">CCMP2712</strain>
    </source>
</reference>
<dbReference type="Proteomes" id="UP000011087">
    <property type="component" value="Unassembled WGS sequence"/>
</dbReference>
<feature type="region of interest" description="Disordered" evidence="1">
    <location>
        <begin position="141"/>
        <end position="162"/>
    </location>
</feature>
<keyword evidence="5" id="KW-1185">Reference proteome</keyword>
<dbReference type="PaxDb" id="55529-EKX47400"/>